<dbReference type="InterPro" id="IPR058644">
    <property type="entry name" value="Mtb12-like_C"/>
</dbReference>
<feature type="chain" id="PRO_5037527146" description="Low molecular weight antigen MTB12-like C-terminal domain-containing protein" evidence="3">
    <location>
        <begin position="28"/>
        <end position="160"/>
    </location>
</feature>
<accession>A0A931N784</accession>
<comment type="caution">
    <text evidence="5">The sequence shown here is derived from an EMBL/GenBank/DDBJ whole genome shotgun (WGS) entry which is preliminary data.</text>
</comment>
<organism evidence="5 6">
    <name type="scientific">Nocardia bovistercoris</name>
    <dbReference type="NCBI Taxonomy" id="2785916"/>
    <lineage>
        <taxon>Bacteria</taxon>
        <taxon>Bacillati</taxon>
        <taxon>Actinomycetota</taxon>
        <taxon>Actinomycetes</taxon>
        <taxon>Mycobacteriales</taxon>
        <taxon>Nocardiaceae</taxon>
        <taxon>Nocardia</taxon>
    </lineage>
</organism>
<dbReference type="AlphaFoldDB" id="A0A931N784"/>
<name>A0A931N784_9NOCA</name>
<evidence type="ECO:0000256" key="3">
    <source>
        <dbReference type="SAM" id="SignalP"/>
    </source>
</evidence>
<dbReference type="EMBL" id="JADMLG010000015">
    <property type="protein sequence ID" value="MBH0780488.1"/>
    <property type="molecule type" value="Genomic_DNA"/>
</dbReference>
<reference evidence="5" key="1">
    <citation type="submission" date="2020-11" db="EMBL/GenBank/DDBJ databases">
        <title>Nocardia NEAU-351.nov., a novel actinomycete isolated from the cow dung.</title>
        <authorList>
            <person name="Zhang X."/>
        </authorList>
    </citation>
    <scope>NUCLEOTIDE SEQUENCE</scope>
    <source>
        <strain evidence="5">NEAU-351</strain>
    </source>
</reference>
<dbReference type="Proteomes" id="UP000655751">
    <property type="component" value="Unassembled WGS sequence"/>
</dbReference>
<evidence type="ECO:0000313" key="6">
    <source>
        <dbReference type="Proteomes" id="UP000655751"/>
    </source>
</evidence>
<dbReference type="RefSeq" id="WP_196152791.1">
    <property type="nucleotide sequence ID" value="NZ_JADMLG010000015.1"/>
</dbReference>
<gene>
    <name evidence="5" type="ORF">IT779_29865</name>
</gene>
<keyword evidence="6" id="KW-1185">Reference proteome</keyword>
<sequence>MVRASKFVLACVAVALFGMGAVAPASADVSLRDAKVGDLYVSAAEPSLDQLERQFAAFWNPNIGIGPKVEVSYNGPSARAELEKVMQFSKTMDFFSLQGRAVGPVRISGDSLSVTVHGVMAGIPAQTTNYHFLRDAGLWKFDWKRICQELQCSGNPDFGY</sequence>
<dbReference type="Pfam" id="PF26580">
    <property type="entry name" value="Mtb12_C"/>
    <property type="match status" value="1"/>
</dbReference>
<comment type="similarity">
    <text evidence="2">Belongs to the MTB12 family.</text>
</comment>
<evidence type="ECO:0000313" key="5">
    <source>
        <dbReference type="EMBL" id="MBH0780488.1"/>
    </source>
</evidence>
<evidence type="ECO:0000256" key="1">
    <source>
        <dbReference type="ARBA" id="ARBA00022729"/>
    </source>
</evidence>
<protein>
    <recommendedName>
        <fullName evidence="4">Low molecular weight antigen MTB12-like C-terminal domain-containing protein</fullName>
    </recommendedName>
</protein>
<keyword evidence="1 3" id="KW-0732">Signal</keyword>
<evidence type="ECO:0000256" key="2">
    <source>
        <dbReference type="ARBA" id="ARBA00093774"/>
    </source>
</evidence>
<evidence type="ECO:0000259" key="4">
    <source>
        <dbReference type="Pfam" id="PF26580"/>
    </source>
</evidence>
<feature type="domain" description="Low molecular weight antigen MTB12-like C-terminal" evidence="4">
    <location>
        <begin position="45"/>
        <end position="156"/>
    </location>
</feature>
<feature type="signal peptide" evidence="3">
    <location>
        <begin position="1"/>
        <end position="27"/>
    </location>
</feature>
<proteinExistence type="inferred from homology"/>